<gene>
    <name evidence="1" type="ORF">BJB45_08410</name>
</gene>
<name>W1NCA8_9GAMM</name>
<sequence>MFSGLTSLSVLIGIDPGKHSFHLHGMGTAGREMFRAKAPPQQMMRFFGNFPALYRGDGSLHRLPLPQSLNNSTRFRSADVFSVAKIIASAVIARLPQVTCFPGSGGTRLPSQIPDTR</sequence>
<accession>W1NCA8</accession>
<dbReference type="AlphaFoldDB" id="W1NCA8"/>
<reference evidence="1 2" key="1">
    <citation type="submission" date="2013-08" db="EMBL/GenBank/DDBJ databases">
        <title>draft genome of Halomonas huanghegensis, strain BJGMM-B45T.</title>
        <authorList>
            <person name="Miao C."/>
            <person name="Wan Y."/>
            <person name="Jin W."/>
        </authorList>
    </citation>
    <scope>NUCLEOTIDE SEQUENCE [LARGE SCALE GENOMIC DNA]</scope>
    <source>
        <strain evidence="1 2">BJGMM-B45</strain>
    </source>
</reference>
<dbReference type="eggNOG" id="COG3547">
    <property type="taxonomic scope" value="Bacteria"/>
</dbReference>
<protein>
    <submittedName>
        <fullName evidence="1">Uncharacterized protein</fullName>
    </submittedName>
</protein>
<keyword evidence="2" id="KW-1185">Reference proteome</keyword>
<dbReference type="STRING" id="1178482.AR456_18555"/>
<evidence type="ECO:0000313" key="1">
    <source>
        <dbReference type="EMBL" id="ERL52565.1"/>
    </source>
</evidence>
<proteinExistence type="predicted"/>
<dbReference type="KEGG" id="hhu:AR456_18555"/>
<dbReference type="Proteomes" id="UP000019113">
    <property type="component" value="Unassembled WGS sequence"/>
</dbReference>
<organism evidence="1 2">
    <name type="scientific">Halomonas huangheensis</name>
    <dbReference type="NCBI Taxonomy" id="1178482"/>
    <lineage>
        <taxon>Bacteria</taxon>
        <taxon>Pseudomonadati</taxon>
        <taxon>Pseudomonadota</taxon>
        <taxon>Gammaproteobacteria</taxon>
        <taxon>Oceanospirillales</taxon>
        <taxon>Halomonadaceae</taxon>
        <taxon>Halomonas</taxon>
    </lineage>
</organism>
<comment type="caution">
    <text evidence="1">The sequence shown here is derived from an EMBL/GenBank/DDBJ whole genome shotgun (WGS) entry which is preliminary data.</text>
</comment>
<dbReference type="EMBL" id="AVBC01000018">
    <property type="protein sequence ID" value="ERL52565.1"/>
    <property type="molecule type" value="Genomic_DNA"/>
</dbReference>
<evidence type="ECO:0000313" key="2">
    <source>
        <dbReference type="Proteomes" id="UP000019113"/>
    </source>
</evidence>